<evidence type="ECO:0000256" key="4">
    <source>
        <dbReference type="ARBA" id="ARBA00022953"/>
    </source>
</evidence>
<feature type="compositionally biased region" description="Basic and acidic residues" evidence="8">
    <location>
        <begin position="148"/>
        <end position="163"/>
    </location>
</feature>
<feature type="region of interest" description="Disordered" evidence="8">
    <location>
        <begin position="1"/>
        <end position="22"/>
    </location>
</feature>
<name>A0A1X9QP31_9MONO</name>
<dbReference type="GO" id="GO:0006351">
    <property type="term" value="P:DNA-templated transcription"/>
    <property type="evidence" value="ECO:0007669"/>
    <property type="project" value="InterPro"/>
</dbReference>
<evidence type="ECO:0000256" key="5">
    <source>
        <dbReference type="ARBA" id="ARBA00023054"/>
    </source>
</evidence>
<feature type="compositionally biased region" description="Low complexity" evidence="8">
    <location>
        <begin position="315"/>
        <end position="329"/>
    </location>
</feature>
<dbReference type="GO" id="GO:0019079">
    <property type="term" value="P:viral genome replication"/>
    <property type="evidence" value="ECO:0007669"/>
    <property type="project" value="InterPro"/>
</dbReference>
<feature type="region of interest" description="Disordered" evidence="8">
    <location>
        <begin position="39"/>
        <end position="358"/>
    </location>
</feature>
<comment type="similarity">
    <text evidence="1">Belongs to the respirovirus P protein family.</text>
</comment>
<sequence>MESDAKNYQIMDSWEEESRDKSTNISSALNIIEFILSTDPQEDLSENDTINTRTQQLSATICQPEIKPTETSKKDSGSTDKNRQSGSSHEYTTEAKDRNIDQETVQRGPGRRGSSDSRAEAVVSGGISRSITDSKNGTQNTENIDLNEIGKMDKDSIERKMRQSTDVPSEISGSDGIFTTEQSRNSDHGRSLESISTPDTRSISVVTAATPDDEEEILMRNSRMKKSSAIHQEDDKRIKKGGKGKDWFKKSKDTDNQISTSDHRTTSKGQKKISKTTTTNTDTKGQTETQTEPSETQPLSWNLTIDNNTDRAEQTSTTPPAATPRSTSTKESIRTNSESKPKTQKTNGKERKDTEESNRFTERAITLLQNLGVIQSTSKLDLYQDKRVVCVANVLNNVDTASKIDFLAGLVIGVSMDNDTKLIQIQNEMLNLKADLKKMDESHRRLIENQREQLSLITSLISNLKIMTERGGKKDQNESNERVSMIKTKLKEEKIKKTRFDPLMEAQGIDKNIPDLYRHAGNTLENDLQVKSEILSSYNESNATRLIPKKVSSTMRSLVAVINNSNLSQSTKQSYINELKHCKSDEEVSELMDMFNEDVNNC</sequence>
<feature type="compositionally biased region" description="Polar residues" evidence="8">
    <location>
        <begin position="193"/>
        <end position="207"/>
    </location>
</feature>
<evidence type="ECO:0000256" key="7">
    <source>
        <dbReference type="SAM" id="Coils"/>
    </source>
</evidence>
<feature type="coiled-coil region" evidence="7">
    <location>
        <begin position="422"/>
        <end position="449"/>
    </location>
</feature>
<dbReference type="GO" id="GO:0003723">
    <property type="term" value="F:RNA binding"/>
    <property type="evidence" value="ECO:0007669"/>
    <property type="project" value="InterPro"/>
</dbReference>
<feature type="compositionally biased region" description="Basic and acidic residues" evidence="8">
    <location>
        <begin position="331"/>
        <end position="358"/>
    </location>
</feature>
<dbReference type="Pfam" id="PF01806">
    <property type="entry name" value="Paramyxo_P"/>
    <property type="match status" value="1"/>
</dbReference>
<dbReference type="SUPFAM" id="SSF101089">
    <property type="entry name" value="Phosphoprotein XD domain"/>
    <property type="match status" value="1"/>
</dbReference>
<dbReference type="InterPro" id="IPR002693">
    <property type="entry name" value="Paramyxo_PProtein_C"/>
</dbReference>
<feature type="compositionally biased region" description="Low complexity" evidence="8">
    <location>
        <begin position="275"/>
        <end position="298"/>
    </location>
</feature>
<dbReference type="EMBL" id="KY973568">
    <property type="protein sequence ID" value="ARQ33019.1"/>
    <property type="molecule type" value="Viral_cRNA"/>
</dbReference>
<keyword evidence="3" id="KW-0597">Phosphoprotein</keyword>
<dbReference type="EMBL" id="KY973600">
    <property type="protein sequence ID" value="ARQ32763.1"/>
    <property type="molecule type" value="Viral_cRNA"/>
</dbReference>
<accession>A0A1X9QP31</accession>
<dbReference type="GO" id="GO:0003968">
    <property type="term" value="F:RNA-directed RNA polymerase activity"/>
    <property type="evidence" value="ECO:0007669"/>
    <property type="project" value="InterPro"/>
</dbReference>
<evidence type="ECO:0000256" key="2">
    <source>
        <dbReference type="ARBA" id="ARBA00020572"/>
    </source>
</evidence>
<feature type="domain" description="Paramyxovirinae P phosphoprotein C-terminal" evidence="9">
    <location>
        <begin position="355"/>
        <end position="602"/>
    </location>
</feature>
<protein>
    <recommendedName>
        <fullName evidence="2">Phosphoprotein</fullName>
    </recommendedName>
</protein>
<evidence type="ECO:0000313" key="10">
    <source>
        <dbReference type="EMBL" id="ARQ32763.1"/>
    </source>
</evidence>
<feature type="compositionally biased region" description="Polar residues" evidence="8">
    <location>
        <begin position="127"/>
        <end position="144"/>
    </location>
</feature>
<dbReference type="InterPro" id="IPR016075">
    <property type="entry name" value="RNA_pol_Pprot-P_XD_paramyxovir"/>
</dbReference>
<evidence type="ECO:0000313" key="11">
    <source>
        <dbReference type="EMBL" id="ARQ33019.1"/>
    </source>
</evidence>
<feature type="compositionally biased region" description="Polar residues" evidence="8">
    <location>
        <begin position="47"/>
        <end position="61"/>
    </location>
</feature>
<dbReference type="Gene3D" id="1.10.8.10">
    <property type="entry name" value="DNA helicase RuvA subunit, C-terminal domain"/>
    <property type="match status" value="1"/>
</dbReference>
<evidence type="ECO:0000256" key="1">
    <source>
        <dbReference type="ARBA" id="ARBA00007522"/>
    </source>
</evidence>
<proteinExistence type="inferred from homology"/>
<keyword evidence="4" id="KW-0693">Viral RNA replication</keyword>
<keyword evidence="5 7" id="KW-0175">Coiled coil</keyword>
<organism evidence="11">
    <name type="scientific">Human respirovirus 3</name>
    <dbReference type="NCBI Taxonomy" id="11216"/>
    <lineage>
        <taxon>Viruses</taxon>
        <taxon>Riboviria</taxon>
        <taxon>Orthornavirae</taxon>
        <taxon>Negarnaviricota</taxon>
        <taxon>Haploviricotina</taxon>
        <taxon>Monjiviricetes</taxon>
        <taxon>Mononegavirales</taxon>
        <taxon>Paramyxoviridae</taxon>
        <taxon>Feraresvirinae</taxon>
        <taxon>Respirovirus</taxon>
        <taxon>Respirovirus pneumoniae</taxon>
    </lineage>
</organism>
<evidence type="ECO:0000256" key="8">
    <source>
        <dbReference type="SAM" id="MobiDB-lite"/>
    </source>
</evidence>
<evidence type="ECO:0000259" key="9">
    <source>
        <dbReference type="Pfam" id="PF01806"/>
    </source>
</evidence>
<evidence type="ECO:0000256" key="6">
    <source>
        <dbReference type="ARBA" id="ARBA00056126"/>
    </source>
</evidence>
<reference evidence="11" key="1">
    <citation type="submission" date="2017-04" db="EMBL/GenBank/DDBJ databases">
        <title>Genome sequences of viral positives at UW Virology.</title>
        <authorList>
            <person name="Greninger A.L."/>
            <person name="Makhsous N."/>
            <person name="Kuypers J.M."/>
            <person name="Shean R.C."/>
            <person name="Jerome K.R."/>
        </authorList>
    </citation>
    <scope>NUCLEOTIDE SEQUENCE</scope>
    <source>
        <strain evidence="11">HPIV3/Seattle/USA/10E1/2010</strain>
        <strain evidence="10">HPIV3/Seattle/USA/10E2/2010</strain>
    </source>
</reference>
<feature type="compositionally biased region" description="Basic and acidic residues" evidence="8">
    <location>
        <begin position="67"/>
        <end position="83"/>
    </location>
</feature>
<dbReference type="SUPFAM" id="SSF58034">
    <property type="entry name" value="Multimerization domain of the phosphoprotein from sendai virus"/>
    <property type="match status" value="1"/>
</dbReference>
<comment type="function">
    <text evidence="6">Essential cofactor of the RNA polymerase L that plays a central role in the transcription and replication by forming the polymerase complex with RNA polymerase L and recruiting L to the genomic N-RNA template for RNA synthesis. Also plays a central role in the encapsidation of nascent RNA chains by forming the encapsidation complex with the nucleocapsid protein N (N-P complex). Acts as a chaperone for newly synthesized free N protein, so-called N0, allowing encapsidation of nascent RNA chains during replication. The nucleoprotein protein N prevents excessive phosphorylation of P, which leads to down-regulation of viral transcription/ replication. Participates, together with N, in the formation of viral factories (viroplasms), which are large inclusions in the host cytoplasm where replication takes place. Recruits host PI4KB and remodel the host endoplasmic reticulum membrane to form viral replication factories.</text>
</comment>
<feature type="compositionally biased region" description="Basic and acidic residues" evidence="8">
    <location>
        <begin position="231"/>
        <end position="265"/>
    </location>
</feature>
<evidence type="ECO:0000256" key="3">
    <source>
        <dbReference type="ARBA" id="ARBA00022553"/>
    </source>
</evidence>
<feature type="compositionally biased region" description="Basic and acidic residues" evidence="8">
    <location>
        <begin position="91"/>
        <end position="101"/>
    </location>
</feature>